<dbReference type="RefSeq" id="WP_066602418.1">
    <property type="nucleotide sequence ID" value="NZ_KQ130434.1"/>
</dbReference>
<dbReference type="InterPro" id="IPR011008">
    <property type="entry name" value="Dimeric_a/b-barrel"/>
</dbReference>
<evidence type="ECO:0000259" key="1">
    <source>
        <dbReference type="Pfam" id="PF07110"/>
    </source>
</evidence>
<dbReference type="InterPro" id="IPR009799">
    <property type="entry name" value="EthD_dom"/>
</dbReference>
<dbReference type="EMBL" id="JACT01000001">
    <property type="protein sequence ID" value="KMS58801.1"/>
    <property type="molecule type" value="Genomic_DNA"/>
</dbReference>
<dbReference type="PATRIC" id="fig|1420583.3.peg.1694"/>
<evidence type="ECO:0000313" key="2">
    <source>
        <dbReference type="EMBL" id="KMS58801.1"/>
    </source>
</evidence>
<dbReference type="Pfam" id="PF07110">
    <property type="entry name" value="EthD"/>
    <property type="match status" value="1"/>
</dbReference>
<feature type="domain" description="EthD" evidence="1">
    <location>
        <begin position="13"/>
        <end position="94"/>
    </location>
</feature>
<dbReference type="Proteomes" id="UP000052232">
    <property type="component" value="Unassembled WGS sequence"/>
</dbReference>
<dbReference type="Gene3D" id="3.30.70.100">
    <property type="match status" value="1"/>
</dbReference>
<sequence>MASLTTIALLERKPGISRDLFSRYWRDVHGVMAARIPGFETYTQHHITPLTDIGSLVVEPFEGIAVVTFAAVGDRDGLIHSDVTKHIHRDEQNLFRRALLYNLEAGATIVTGDIRHCEADSYFVVVPVGLDAIAIAAALIDAGAERIARHDLSGADPAGWNNTDVNECGASRLFGAVMQSWWSGPAQADAALADAVRSSGGRIVCYRTDARYAMVEQGRATLIGLRGLDAVRTIEEANAGNQRELSLLRAIYGPIAG</sequence>
<name>A0A0J7Y4E4_9SPHN</name>
<dbReference type="AlphaFoldDB" id="A0A0J7Y4E4"/>
<keyword evidence="3" id="KW-1185">Reference proteome</keyword>
<evidence type="ECO:0000313" key="3">
    <source>
        <dbReference type="Proteomes" id="UP000052232"/>
    </source>
</evidence>
<proteinExistence type="predicted"/>
<organism evidence="2 3">
    <name type="scientific">Sphingobium cupriresistens LL01</name>
    <dbReference type="NCBI Taxonomy" id="1420583"/>
    <lineage>
        <taxon>Bacteria</taxon>
        <taxon>Pseudomonadati</taxon>
        <taxon>Pseudomonadota</taxon>
        <taxon>Alphaproteobacteria</taxon>
        <taxon>Sphingomonadales</taxon>
        <taxon>Sphingomonadaceae</taxon>
        <taxon>Sphingobium</taxon>
    </lineage>
</organism>
<comment type="caution">
    <text evidence="2">The sequence shown here is derived from an EMBL/GenBank/DDBJ whole genome shotgun (WGS) entry which is preliminary data.</text>
</comment>
<reference evidence="2 3" key="1">
    <citation type="journal article" date="2015" name="G3 (Bethesda)">
        <title>Insights into Ongoing Evolution of the Hexachlorocyclohexane Catabolic Pathway from Comparative Genomics of Ten Sphingomonadaceae Strains.</title>
        <authorList>
            <person name="Pearce S.L."/>
            <person name="Oakeshott J.G."/>
            <person name="Pandey G."/>
        </authorList>
    </citation>
    <scope>NUCLEOTIDE SEQUENCE [LARGE SCALE GENOMIC DNA]</scope>
    <source>
        <strain evidence="2 3">LL01</strain>
    </source>
</reference>
<dbReference type="STRING" id="1420583.V473_08440"/>
<accession>A0A0J7Y4E4</accession>
<protein>
    <recommendedName>
        <fullName evidence="1">EthD domain-containing protein</fullName>
    </recommendedName>
</protein>
<dbReference type="GO" id="GO:0016491">
    <property type="term" value="F:oxidoreductase activity"/>
    <property type="evidence" value="ECO:0007669"/>
    <property type="project" value="InterPro"/>
</dbReference>
<dbReference type="SUPFAM" id="SSF54909">
    <property type="entry name" value="Dimeric alpha+beta barrel"/>
    <property type="match status" value="1"/>
</dbReference>
<gene>
    <name evidence="2" type="ORF">V473_08440</name>
</gene>